<organism evidence="12">
    <name type="scientific">Xingshan nematode virus 4</name>
    <dbReference type="NCBI Taxonomy" id="1923763"/>
    <lineage>
        <taxon>Viruses</taxon>
        <taxon>Riboviria</taxon>
        <taxon>Orthornavirae</taxon>
        <taxon>Negarnaviricota</taxon>
        <taxon>Haploviricotina</taxon>
        <taxon>Monjiviricetes</taxon>
        <taxon>Mononegavirales</taxon>
        <taxon>Rhabdoviridae</taxon>
        <taxon>Alpharhabdovirinae</taxon>
        <taxon>Alphanemrhavirus</taxon>
        <taxon>Alphanemrhavirus xingshan</taxon>
    </lineage>
</organism>
<keyword evidence="5" id="KW-0261">Viral envelope protein</keyword>
<keyword evidence="13" id="KW-1185">Reference proteome</keyword>
<dbReference type="EMBL" id="KX884459">
    <property type="protein sequence ID" value="APG78846.1"/>
    <property type="molecule type" value="Genomic_RNA"/>
</dbReference>
<dbReference type="GeneID" id="30999510"/>
<keyword evidence="8" id="KW-0325">Glycoprotein</keyword>
<evidence type="ECO:0000313" key="13">
    <source>
        <dbReference type="Proteomes" id="UP000204243"/>
    </source>
</evidence>
<dbReference type="InterPro" id="IPR001903">
    <property type="entry name" value="Rhabdo_glycop_FD"/>
</dbReference>
<evidence type="ECO:0000256" key="1">
    <source>
        <dbReference type="ARBA" id="ARBA00004563"/>
    </source>
</evidence>
<dbReference type="GO" id="GO:0019031">
    <property type="term" value="C:viral envelope"/>
    <property type="evidence" value="ECO:0007669"/>
    <property type="project" value="UniProtKB-KW"/>
</dbReference>
<evidence type="ECO:0000256" key="2">
    <source>
        <dbReference type="ARBA" id="ARBA00022692"/>
    </source>
</evidence>
<evidence type="ECO:0000256" key="5">
    <source>
        <dbReference type="ARBA" id="ARBA00022879"/>
    </source>
</evidence>
<evidence type="ECO:0000256" key="3">
    <source>
        <dbReference type="ARBA" id="ARBA00022729"/>
    </source>
</evidence>
<feature type="transmembrane region" description="Helical" evidence="9">
    <location>
        <begin position="460"/>
        <end position="481"/>
    </location>
</feature>
<dbReference type="Pfam" id="PF24833">
    <property type="entry name" value="Rhabdo_glycop_CD"/>
    <property type="match status" value="1"/>
</dbReference>
<protein>
    <submittedName>
        <fullName evidence="12">Putative glycoprotein</fullName>
    </submittedName>
</protein>
<dbReference type="Pfam" id="PF00974">
    <property type="entry name" value="Rhabdo_glycop_FD"/>
    <property type="match status" value="1"/>
</dbReference>
<keyword evidence="4" id="KW-0946">Virion</keyword>
<accession>A0A1L3KNA5</accession>
<evidence type="ECO:0000256" key="8">
    <source>
        <dbReference type="ARBA" id="ARBA00023180"/>
    </source>
</evidence>
<dbReference type="RefSeq" id="YP_009344977.1">
    <property type="nucleotide sequence ID" value="NC_033701.1"/>
</dbReference>
<keyword evidence="7 9" id="KW-0472">Membrane</keyword>
<proteinExistence type="predicted"/>
<evidence type="ECO:0000256" key="7">
    <source>
        <dbReference type="ARBA" id="ARBA00023136"/>
    </source>
</evidence>
<keyword evidence="6 9" id="KW-1133">Transmembrane helix</keyword>
<evidence type="ECO:0000259" key="10">
    <source>
        <dbReference type="Pfam" id="PF00974"/>
    </source>
</evidence>
<evidence type="ECO:0000256" key="4">
    <source>
        <dbReference type="ARBA" id="ARBA00022844"/>
    </source>
</evidence>
<name>A0A1L3KNA5_9RHAB</name>
<dbReference type="GO" id="GO:0055036">
    <property type="term" value="C:virion membrane"/>
    <property type="evidence" value="ECO:0007669"/>
    <property type="project" value="UniProtKB-SubCell"/>
</dbReference>
<evidence type="ECO:0000313" key="12">
    <source>
        <dbReference type="EMBL" id="APG78846.1"/>
    </source>
</evidence>
<dbReference type="OrthoDB" id="21147at10239"/>
<dbReference type="Proteomes" id="UP000204243">
    <property type="component" value="Segment"/>
</dbReference>
<evidence type="ECO:0000256" key="9">
    <source>
        <dbReference type="SAM" id="Phobius"/>
    </source>
</evidence>
<comment type="subcellular location">
    <subcellularLocation>
        <location evidence="1">Virion membrane</location>
        <topology evidence="1">Single-pass type I membrane protein</topology>
    </subcellularLocation>
</comment>
<keyword evidence="3" id="KW-0732">Signal</keyword>
<dbReference type="SUPFAM" id="SSF161008">
    <property type="entry name" value="Viral glycoprotein ectodomain-like"/>
    <property type="match status" value="1"/>
</dbReference>
<sequence length="512" mass="58642">MFHTWITLGILHQFSTSILLPDCPSKTNWHDVHLTSTLCERGGKPTEYNKLETTVIKVLNHKQFQKEHEGYFCSSVTLYTICTTNFWFQSTIDKSLERELPSLIDCYLALDHSKEDPIDFHLQLSYPPAKCEWGFPSKTISQSKKVISLSSHSARFNSITAGLEDPLFLHGECYQSRCSTNLPGTIWIAKKNFSECEGLTGLLVHVGTIGASHQVILHKGLPAISSFTLCEKTLCKREGFETSFGLFFTSNYPFTHVQSSCKNPYNSKYYTSEYDAEVRLQLIEKDLIVLKCKQAVTSMLRSKSIFNPYLHYFNPTKAGTAPVYQLFQDKLKVAICSYIHAEPYSIDNNASGIRDTLGYRVNSSELSWKFWSHNPQEPNSSCSALGPNGIHRDDNCRLFYPYLNLLDELTGDPVMKLVNISTPQIKNSYNYLNKRLRKQMMDELDNPNFFNLLGQTVVNFWHLGLIFLVSFGGGLFLIKSFKYWIVNYKKKRQNDNFERVQQVELSLIPFGE</sequence>
<evidence type="ECO:0000256" key="6">
    <source>
        <dbReference type="ARBA" id="ARBA00022989"/>
    </source>
</evidence>
<feature type="domain" description="Spike glycoprotein fusion" evidence="10">
    <location>
        <begin position="69"/>
        <end position="173"/>
    </location>
</feature>
<keyword evidence="2 9" id="KW-0812">Transmembrane</keyword>
<dbReference type="KEGG" id="vg:30999510"/>
<dbReference type="InterPro" id="IPR055447">
    <property type="entry name" value="Rhabdo_glycop_CD"/>
</dbReference>
<evidence type="ECO:0000259" key="11">
    <source>
        <dbReference type="Pfam" id="PF24833"/>
    </source>
</evidence>
<reference evidence="12" key="1">
    <citation type="journal article" date="2016" name="Nature">
        <title>Redefining the invertebrate RNA virosphere.</title>
        <authorList>
            <person name="Shi M."/>
            <person name="Lin X.D."/>
            <person name="Tian J.H."/>
            <person name="Chen L.J."/>
            <person name="Chen X."/>
            <person name="Li C.X."/>
            <person name="Qin X.C."/>
            <person name="Li J."/>
            <person name="Cao J.P."/>
            <person name="Eden J.S."/>
            <person name="Buchmann J."/>
            <person name="Wang W."/>
            <person name="Xu J."/>
            <person name="Holmes E.C."/>
            <person name="Zhang Y.Z."/>
        </authorList>
    </citation>
    <scope>NUCLEOTIDE SEQUENCE [LARGE SCALE GENOMIC DNA]</scope>
    <source>
        <strain evidence="12">XSNXC32924</strain>
    </source>
</reference>
<feature type="domain" description="Spike glycoprotein G central" evidence="11">
    <location>
        <begin position="268"/>
        <end position="387"/>
    </location>
</feature>